<reference evidence="6" key="1">
    <citation type="submission" date="2018-05" db="EMBL/GenBank/DDBJ databases">
        <authorList>
            <person name="Lanie J.A."/>
            <person name="Ng W.-L."/>
            <person name="Kazmierczak K.M."/>
            <person name="Andrzejewski T.M."/>
            <person name="Davidsen T.M."/>
            <person name="Wayne K.J."/>
            <person name="Tettelin H."/>
            <person name="Glass J.I."/>
            <person name="Rusch D."/>
            <person name="Podicherti R."/>
            <person name="Tsui H.-C.T."/>
            <person name="Winkler M.E."/>
        </authorList>
    </citation>
    <scope>NUCLEOTIDE SEQUENCE</scope>
</reference>
<name>A0A381PVR5_9ZZZZ</name>
<sequence>VNVESVHYSNDGTVTLKLSDKRELKLAAEVWSGLEQPRDNPLTDSQQEILEREACYTMIQNKMLSFLAVREHSAQELRRKIKQRFFKIATCDVSALVERCLQEMQERDFQSDERFARRFTESKLSNKPYGPFKILQDLQRRGIFREQAQAVLNEFGNQGFWLKKAVDCLVLLQKNKKIQTPEALSQKLYQRGFSRETIEHALKEYQIIEAQSDAGEFDPVPEVLTTENP</sequence>
<dbReference type="PANTHER" id="PTHR33602:SF1">
    <property type="entry name" value="REGULATORY PROTEIN RECX FAMILY PROTEIN"/>
    <property type="match status" value="1"/>
</dbReference>
<evidence type="ECO:0000256" key="3">
    <source>
        <dbReference type="ARBA" id="ARBA00018111"/>
    </source>
</evidence>
<evidence type="ECO:0000256" key="1">
    <source>
        <dbReference type="ARBA" id="ARBA00004496"/>
    </source>
</evidence>
<dbReference type="PANTHER" id="PTHR33602">
    <property type="entry name" value="REGULATORY PROTEIN RECX FAMILY PROTEIN"/>
    <property type="match status" value="1"/>
</dbReference>
<dbReference type="HAMAP" id="MF_01114">
    <property type="entry name" value="RecX"/>
    <property type="match status" value="1"/>
</dbReference>
<protein>
    <recommendedName>
        <fullName evidence="3">Regulatory protein RecX</fullName>
    </recommendedName>
</protein>
<gene>
    <name evidence="6" type="ORF">METZ01_LOCUS24005</name>
</gene>
<keyword evidence="4" id="KW-0963">Cytoplasm</keyword>
<feature type="domain" description="RecX second three-helical" evidence="5">
    <location>
        <begin position="111"/>
        <end position="152"/>
    </location>
</feature>
<dbReference type="EMBL" id="UINC01001113">
    <property type="protein sequence ID" value="SUZ71151.1"/>
    <property type="molecule type" value="Genomic_DNA"/>
</dbReference>
<dbReference type="Pfam" id="PF02631">
    <property type="entry name" value="RecX_HTH2"/>
    <property type="match status" value="1"/>
</dbReference>
<evidence type="ECO:0000256" key="4">
    <source>
        <dbReference type="ARBA" id="ARBA00022490"/>
    </source>
</evidence>
<evidence type="ECO:0000313" key="6">
    <source>
        <dbReference type="EMBL" id="SUZ71151.1"/>
    </source>
</evidence>
<accession>A0A381PVR5</accession>
<dbReference type="InterPro" id="IPR053924">
    <property type="entry name" value="RecX_HTH_2nd"/>
</dbReference>
<dbReference type="InterPro" id="IPR036388">
    <property type="entry name" value="WH-like_DNA-bd_sf"/>
</dbReference>
<dbReference type="GO" id="GO:0006282">
    <property type="term" value="P:regulation of DNA repair"/>
    <property type="evidence" value="ECO:0007669"/>
    <property type="project" value="InterPro"/>
</dbReference>
<feature type="non-terminal residue" evidence="6">
    <location>
        <position position="1"/>
    </location>
</feature>
<dbReference type="GO" id="GO:0005737">
    <property type="term" value="C:cytoplasm"/>
    <property type="evidence" value="ECO:0007669"/>
    <property type="project" value="UniProtKB-SubCell"/>
</dbReference>
<comment type="similarity">
    <text evidence="2">Belongs to the RecX family.</text>
</comment>
<comment type="subcellular location">
    <subcellularLocation>
        <location evidence="1">Cytoplasm</location>
    </subcellularLocation>
</comment>
<evidence type="ECO:0000259" key="5">
    <source>
        <dbReference type="Pfam" id="PF02631"/>
    </source>
</evidence>
<organism evidence="6">
    <name type="scientific">marine metagenome</name>
    <dbReference type="NCBI Taxonomy" id="408172"/>
    <lineage>
        <taxon>unclassified sequences</taxon>
        <taxon>metagenomes</taxon>
        <taxon>ecological metagenomes</taxon>
    </lineage>
</organism>
<dbReference type="AlphaFoldDB" id="A0A381PVR5"/>
<dbReference type="InterPro" id="IPR003783">
    <property type="entry name" value="Regulatory_RecX"/>
</dbReference>
<proteinExistence type="inferred from homology"/>
<evidence type="ECO:0000256" key="2">
    <source>
        <dbReference type="ARBA" id="ARBA00009695"/>
    </source>
</evidence>
<dbReference type="Gene3D" id="1.10.10.10">
    <property type="entry name" value="Winged helix-like DNA-binding domain superfamily/Winged helix DNA-binding domain"/>
    <property type="match status" value="2"/>
</dbReference>